<proteinExistence type="predicted"/>
<keyword evidence="3" id="KW-1185">Reference proteome</keyword>
<protein>
    <recommendedName>
        <fullName evidence="4">Secreted protein</fullName>
    </recommendedName>
</protein>
<evidence type="ECO:0000313" key="2">
    <source>
        <dbReference type="EMBL" id="CBI39400.3"/>
    </source>
</evidence>
<dbReference type="AlphaFoldDB" id="D7U9I6"/>
<dbReference type="InParanoid" id="D7U9I6"/>
<name>D7U9I6_VITVI</name>
<evidence type="ECO:0000256" key="1">
    <source>
        <dbReference type="SAM" id="SignalP"/>
    </source>
</evidence>
<reference evidence="3" key="1">
    <citation type="journal article" date="2007" name="Nature">
        <title>The grapevine genome sequence suggests ancestral hexaploidization in major angiosperm phyla.</title>
        <authorList>
            <consortium name="The French-Italian Public Consortium for Grapevine Genome Characterization."/>
            <person name="Jaillon O."/>
            <person name="Aury J.-M."/>
            <person name="Noel B."/>
            <person name="Policriti A."/>
            <person name="Clepet C."/>
            <person name="Casagrande A."/>
            <person name="Choisne N."/>
            <person name="Aubourg S."/>
            <person name="Vitulo N."/>
            <person name="Jubin C."/>
            <person name="Vezzi A."/>
            <person name="Legeai F."/>
            <person name="Hugueney P."/>
            <person name="Dasilva C."/>
            <person name="Horner D."/>
            <person name="Mica E."/>
            <person name="Jublot D."/>
            <person name="Poulain J."/>
            <person name="Bruyere C."/>
            <person name="Billault A."/>
            <person name="Segurens B."/>
            <person name="Gouyvenoux M."/>
            <person name="Ugarte E."/>
            <person name="Cattonaro F."/>
            <person name="Anthouard V."/>
            <person name="Vico V."/>
            <person name="Del Fabbro C."/>
            <person name="Alaux M."/>
            <person name="Di Gaspero G."/>
            <person name="Dumas V."/>
            <person name="Felice N."/>
            <person name="Paillard S."/>
            <person name="Juman I."/>
            <person name="Moroldo M."/>
            <person name="Scalabrin S."/>
            <person name="Canaguier A."/>
            <person name="Le Clainche I."/>
            <person name="Malacrida G."/>
            <person name="Durand E."/>
            <person name="Pesole G."/>
            <person name="Laucou V."/>
            <person name="Chatelet P."/>
            <person name="Merdinoglu D."/>
            <person name="Delledonne M."/>
            <person name="Pezzotti M."/>
            <person name="Lecharny A."/>
            <person name="Scarpelli C."/>
            <person name="Artiguenave F."/>
            <person name="Pe M.E."/>
            <person name="Valle G."/>
            <person name="Morgante M."/>
            <person name="Caboche M."/>
            <person name="Adam-Blondon A.-F."/>
            <person name="Weissenbach J."/>
            <person name="Quetier F."/>
            <person name="Wincker P."/>
        </authorList>
    </citation>
    <scope>NUCLEOTIDE SEQUENCE [LARGE SCALE GENOMIC DNA]</scope>
    <source>
        <strain evidence="3">cv. Pinot noir / PN40024</strain>
    </source>
</reference>
<dbReference type="Proteomes" id="UP000009183">
    <property type="component" value="Chromosome 5"/>
</dbReference>
<accession>D7U9I6</accession>
<evidence type="ECO:0000313" key="3">
    <source>
        <dbReference type="Proteomes" id="UP000009183"/>
    </source>
</evidence>
<keyword evidence="1" id="KW-0732">Signal</keyword>
<gene>
    <name evidence="2" type="ordered locus">VIT_05s0062g00510</name>
</gene>
<feature type="signal peptide" evidence="1">
    <location>
        <begin position="1"/>
        <end position="16"/>
    </location>
</feature>
<organism evidence="2 3">
    <name type="scientific">Vitis vinifera</name>
    <name type="common">Grape</name>
    <dbReference type="NCBI Taxonomy" id="29760"/>
    <lineage>
        <taxon>Eukaryota</taxon>
        <taxon>Viridiplantae</taxon>
        <taxon>Streptophyta</taxon>
        <taxon>Embryophyta</taxon>
        <taxon>Tracheophyta</taxon>
        <taxon>Spermatophyta</taxon>
        <taxon>Magnoliopsida</taxon>
        <taxon>eudicotyledons</taxon>
        <taxon>Gunneridae</taxon>
        <taxon>Pentapetalae</taxon>
        <taxon>rosids</taxon>
        <taxon>Vitales</taxon>
        <taxon>Vitaceae</taxon>
        <taxon>Viteae</taxon>
        <taxon>Vitis</taxon>
    </lineage>
</organism>
<sequence>MLFSFLLIHLHRNAASHSISLCSCMAIFAYQIIFDSEANALSIASRTDCSTAVQSVAIPRLCFFAILLHGCP</sequence>
<evidence type="ECO:0008006" key="4">
    <source>
        <dbReference type="Google" id="ProtNLM"/>
    </source>
</evidence>
<dbReference type="PaxDb" id="29760-VIT_05s0062g00510.t01"/>
<dbReference type="HOGENOM" id="CLU_2727404_0_0_1"/>
<feature type="chain" id="PRO_5003106724" description="Secreted protein" evidence="1">
    <location>
        <begin position="17"/>
        <end position="72"/>
    </location>
</feature>
<dbReference type="EMBL" id="FN596745">
    <property type="protein sequence ID" value="CBI39400.3"/>
    <property type="molecule type" value="Genomic_DNA"/>
</dbReference>